<dbReference type="PANTHER" id="PTHR13333">
    <property type="entry name" value="M-AAA PROTEASE-INTERACTING PROTEIN 1, MITOCHONDRIAL"/>
    <property type="match status" value="1"/>
</dbReference>
<reference evidence="1" key="1">
    <citation type="submission" date="2015-10" db="EMBL/GenBank/DDBJ databases">
        <title>Molecular cloning, characterization and expression analysis of genes involved in MF network from the mud crab, Scylla paramamosain.</title>
        <authorList>
            <person name="Zhao M."/>
            <person name="Wang J."/>
            <person name="Ma L.B."/>
            <person name="Jiang K.J."/>
            <person name="Zhang F.Y."/>
        </authorList>
    </citation>
    <scope>NUCLEOTIDE SEQUENCE</scope>
</reference>
<dbReference type="AlphaFoldDB" id="A0A3S5WLH9"/>
<sequence length="296" mass="33790">MFKAAGRSLSQLNHSLPGGGSRWCPGGLDRRVALAHVLSTSKWGAAPPASSPALCLHSGGGRESLDQFSFESPVKCQQLRFYRSGRVSRSIEQEKPQPQKASPQLMEFPWVVWPSLWHSIRNWIFANLLIHRYLDQEFDMTSFKRGAIQALVYVSQELSKGNFEALEGLVTTPSLEEIKKNFAHFSLKQRLDLAVEKEDIFFSFPYQIGMIFTNEGTTHERIFVEITMCYHVFRGFQEYVNSPSASEGGLRAVYDNHERISIANYRFIREFTKGVVDDWTISLANHFKPGEHLQRQ</sequence>
<dbReference type="GO" id="GO:0032979">
    <property type="term" value="P:protein insertion into mitochondrial inner membrane from matrix"/>
    <property type="evidence" value="ECO:0007669"/>
    <property type="project" value="TreeGrafter"/>
</dbReference>
<dbReference type="GO" id="GO:0043022">
    <property type="term" value="F:ribosome binding"/>
    <property type="evidence" value="ECO:0007669"/>
    <property type="project" value="TreeGrafter"/>
</dbReference>
<evidence type="ECO:0000313" key="1">
    <source>
        <dbReference type="EMBL" id="ALO17577.1"/>
    </source>
</evidence>
<dbReference type="PANTHER" id="PTHR13333:SF5">
    <property type="entry name" value="M-AAA PROTEASE-INTERACTING PROTEIN 1, MITOCHONDRIAL"/>
    <property type="match status" value="1"/>
</dbReference>
<protein>
    <submittedName>
        <fullName evidence="1">Juvenile hormone esterase binding protein</fullName>
    </submittedName>
</protein>
<proteinExistence type="evidence at transcript level"/>
<dbReference type="EMBL" id="KT869363">
    <property type="protein sequence ID" value="ALO17577.1"/>
    <property type="molecule type" value="mRNA"/>
</dbReference>
<dbReference type="GO" id="GO:0005743">
    <property type="term" value="C:mitochondrial inner membrane"/>
    <property type="evidence" value="ECO:0007669"/>
    <property type="project" value="TreeGrafter"/>
</dbReference>
<accession>A0A3S5WLH9</accession>
<organism evidence="1">
    <name type="scientific">Scylla paramamosain</name>
    <name type="common">Mud crab</name>
    <dbReference type="NCBI Taxonomy" id="85552"/>
    <lineage>
        <taxon>Eukaryota</taxon>
        <taxon>Metazoa</taxon>
        <taxon>Ecdysozoa</taxon>
        <taxon>Arthropoda</taxon>
        <taxon>Crustacea</taxon>
        <taxon>Multicrustacea</taxon>
        <taxon>Malacostraca</taxon>
        <taxon>Eumalacostraca</taxon>
        <taxon>Eucarida</taxon>
        <taxon>Decapoda</taxon>
        <taxon>Pleocyemata</taxon>
        <taxon>Brachyura</taxon>
        <taxon>Eubrachyura</taxon>
        <taxon>Portunoidea</taxon>
        <taxon>Portunidae</taxon>
        <taxon>Portuninae</taxon>
        <taxon>Scylla</taxon>
    </lineage>
</organism>
<name>A0A3S5WLH9_SCYPA</name>